<sequence>MPGRITSIFEGRPDSATSGPSAFRDRRDAGRQLASLVSGLAGEQPVVLALPRGGVPVAFEVARALDAPLDVLVVRKIGAPGNPELAMGAVAEGNVRVLERETIAALLVSEVELEQATRRAEEELLTRLHRYRAGQPGVPVAERTVLVVDDGIATGATVSAAIQALRDRGAARIVVAVPVAAAPSARRLRRQADEVLCITEPTDLRGVGAWYEDFRQVDDAQVTALLADPAADSPAREADTRGWTRCPVRVPIGPGPGLEADLVVAPHAVGLVIFAHGSGSSRHSSRNRHVAARLNEHGLATLLLDLLTSEEELDRAKVFDIRLLAGRLLEATRWATHEATTAGLPIGYFGASTGAGAALVSAAQSGPAVGAVVSRGGRPDLAEERLHEVRAPTLLIVGGDDRLVLDLNRSAAEHLVCDHELTVVPGATHLFEEPGTLDRVAELAAAWFGERLAPHADA</sequence>
<dbReference type="InterPro" id="IPR000836">
    <property type="entry name" value="PRTase_dom"/>
</dbReference>
<feature type="region of interest" description="Disordered" evidence="1">
    <location>
        <begin position="1"/>
        <end position="24"/>
    </location>
</feature>
<dbReference type="InterPro" id="IPR029058">
    <property type="entry name" value="AB_hydrolase_fold"/>
</dbReference>
<dbReference type="EMBL" id="CAFBMX010000014">
    <property type="protein sequence ID" value="CAB4943759.1"/>
    <property type="molecule type" value="Genomic_DNA"/>
</dbReference>
<dbReference type="SUPFAM" id="SSF53271">
    <property type="entry name" value="PRTase-like"/>
    <property type="match status" value="1"/>
</dbReference>
<dbReference type="Pfam" id="PF01738">
    <property type="entry name" value="DLH"/>
    <property type="match status" value="1"/>
</dbReference>
<proteinExistence type="predicted"/>
<dbReference type="Gene3D" id="3.40.50.1820">
    <property type="entry name" value="alpha/beta hydrolase"/>
    <property type="match status" value="1"/>
</dbReference>
<gene>
    <name evidence="4" type="ORF">UFOPK3674_01981</name>
</gene>
<feature type="domain" description="Dienelactone hydrolase" evidence="3">
    <location>
        <begin position="270"/>
        <end position="437"/>
    </location>
</feature>
<evidence type="ECO:0000259" key="2">
    <source>
        <dbReference type="Pfam" id="PF00156"/>
    </source>
</evidence>
<dbReference type="Pfam" id="PF00156">
    <property type="entry name" value="Pribosyltran"/>
    <property type="match status" value="1"/>
</dbReference>
<evidence type="ECO:0000313" key="4">
    <source>
        <dbReference type="EMBL" id="CAB4943759.1"/>
    </source>
</evidence>
<reference evidence="4" key="1">
    <citation type="submission" date="2020-05" db="EMBL/GenBank/DDBJ databases">
        <authorList>
            <person name="Chiriac C."/>
            <person name="Salcher M."/>
            <person name="Ghai R."/>
            <person name="Kavagutti S V."/>
        </authorList>
    </citation>
    <scope>NUCLEOTIDE SEQUENCE</scope>
</reference>
<name>A0A6J7JLX7_9ZZZZ</name>
<accession>A0A6J7JLX7</accession>
<organism evidence="4">
    <name type="scientific">freshwater metagenome</name>
    <dbReference type="NCBI Taxonomy" id="449393"/>
    <lineage>
        <taxon>unclassified sequences</taxon>
        <taxon>metagenomes</taxon>
        <taxon>ecological metagenomes</taxon>
    </lineage>
</organism>
<protein>
    <submittedName>
        <fullName evidence="4">Unannotated protein</fullName>
    </submittedName>
</protein>
<evidence type="ECO:0000256" key="1">
    <source>
        <dbReference type="SAM" id="MobiDB-lite"/>
    </source>
</evidence>
<evidence type="ECO:0000259" key="3">
    <source>
        <dbReference type="Pfam" id="PF01738"/>
    </source>
</evidence>
<feature type="domain" description="Phosphoribosyltransferase" evidence="2">
    <location>
        <begin position="33"/>
        <end position="203"/>
    </location>
</feature>
<dbReference type="Gene3D" id="3.30.1310.20">
    <property type="entry name" value="PRTase-like"/>
    <property type="match status" value="1"/>
</dbReference>
<dbReference type="InterPro" id="IPR029057">
    <property type="entry name" value="PRTase-like"/>
</dbReference>
<dbReference type="Gene3D" id="3.40.50.2020">
    <property type="match status" value="1"/>
</dbReference>
<dbReference type="InterPro" id="IPR002925">
    <property type="entry name" value="Dienelactn_hydro"/>
</dbReference>
<dbReference type="CDD" id="cd06223">
    <property type="entry name" value="PRTases_typeI"/>
    <property type="match status" value="1"/>
</dbReference>
<dbReference type="GO" id="GO:0016787">
    <property type="term" value="F:hydrolase activity"/>
    <property type="evidence" value="ECO:0007669"/>
    <property type="project" value="InterPro"/>
</dbReference>
<dbReference type="SUPFAM" id="SSF53474">
    <property type="entry name" value="alpha/beta-Hydrolases"/>
    <property type="match status" value="1"/>
</dbReference>
<dbReference type="AlphaFoldDB" id="A0A6J7JLX7"/>